<evidence type="ECO:0000256" key="1">
    <source>
        <dbReference type="ARBA" id="ARBA00023002"/>
    </source>
</evidence>
<dbReference type="InterPro" id="IPR036188">
    <property type="entry name" value="FAD/NAD-bd_sf"/>
</dbReference>
<dbReference type="GO" id="GO:0005737">
    <property type="term" value="C:cytoplasm"/>
    <property type="evidence" value="ECO:0007669"/>
    <property type="project" value="TreeGrafter"/>
</dbReference>
<evidence type="ECO:0000313" key="3">
    <source>
        <dbReference type="EMBL" id="BDG62425.1"/>
    </source>
</evidence>
<dbReference type="SUPFAM" id="SSF51905">
    <property type="entry name" value="FAD/NAD(P)-binding domain"/>
    <property type="match status" value="1"/>
</dbReference>
<keyword evidence="1" id="KW-0560">Oxidoreductase</keyword>
<dbReference type="KEGG" id="cmic:caldi_35150"/>
<proteinExistence type="predicted"/>
<accession>A0AA35CRF1</accession>
<dbReference type="GO" id="GO:0016491">
    <property type="term" value="F:oxidoreductase activity"/>
    <property type="evidence" value="ECO:0007669"/>
    <property type="project" value="UniProtKB-KW"/>
</dbReference>
<dbReference type="InterPro" id="IPR006076">
    <property type="entry name" value="FAD-dep_OxRdtase"/>
</dbReference>
<feature type="domain" description="FAD dependent oxidoreductase" evidence="2">
    <location>
        <begin position="5"/>
        <end position="349"/>
    </location>
</feature>
<dbReference type="AlphaFoldDB" id="A0AA35CRF1"/>
<keyword evidence="4" id="KW-1185">Reference proteome</keyword>
<name>A0AA35CRF1_9FIRM</name>
<dbReference type="Gene3D" id="3.30.9.10">
    <property type="entry name" value="D-Amino Acid Oxidase, subunit A, domain 2"/>
    <property type="match status" value="1"/>
</dbReference>
<dbReference type="Proteomes" id="UP001163687">
    <property type="component" value="Chromosome"/>
</dbReference>
<protein>
    <submittedName>
        <fullName evidence="3">Oxidoreductase</fullName>
    </submittedName>
</protein>
<evidence type="ECO:0000313" key="4">
    <source>
        <dbReference type="Proteomes" id="UP001163687"/>
    </source>
</evidence>
<reference evidence="3" key="1">
    <citation type="submission" date="2022-03" db="EMBL/GenBank/DDBJ databases">
        <title>Complete genome sequence of Caldinitratiruptor microaerophilus.</title>
        <authorList>
            <person name="Mukaiyama R."/>
            <person name="Nishiyama T."/>
            <person name="Ueda K."/>
        </authorList>
    </citation>
    <scope>NUCLEOTIDE SEQUENCE</scope>
    <source>
        <strain evidence="3">JCM 16183</strain>
    </source>
</reference>
<dbReference type="Gene3D" id="3.50.50.60">
    <property type="entry name" value="FAD/NAD(P)-binding domain"/>
    <property type="match status" value="1"/>
</dbReference>
<organism evidence="3 4">
    <name type="scientific">Caldinitratiruptor microaerophilus</name>
    <dbReference type="NCBI Taxonomy" id="671077"/>
    <lineage>
        <taxon>Bacteria</taxon>
        <taxon>Bacillati</taxon>
        <taxon>Bacillota</taxon>
        <taxon>Clostridia</taxon>
        <taxon>Eubacteriales</taxon>
        <taxon>Symbiobacteriaceae</taxon>
        <taxon>Caldinitratiruptor</taxon>
    </lineage>
</organism>
<dbReference type="PANTHER" id="PTHR13847:SF287">
    <property type="entry name" value="FAD-DEPENDENT OXIDOREDUCTASE DOMAIN-CONTAINING PROTEIN 1"/>
    <property type="match status" value="1"/>
</dbReference>
<dbReference type="Pfam" id="PF01266">
    <property type="entry name" value="DAO"/>
    <property type="match status" value="1"/>
</dbReference>
<dbReference type="RefSeq" id="WP_264843013.1">
    <property type="nucleotide sequence ID" value="NZ_AP025628.1"/>
</dbReference>
<evidence type="ECO:0000259" key="2">
    <source>
        <dbReference type="Pfam" id="PF01266"/>
    </source>
</evidence>
<gene>
    <name evidence="3" type="ORF">caldi_35150</name>
</gene>
<sequence length="393" mass="41545">MRYEAIVVGGGIVGLSTAWGLAKRGLGPVAVLERGPVAAGATLRSAGVVTAQLWTPEDIQLALRTQKVLAELEAASGGLFRIERDGSLTMVGPGQEAHLHRQAGMIRAAGGEVELWEPERVAGEYPAILTEGITLALYTPRDGTLRPAEALAALGAAARAAGVHTFESTPVEHVAIEGGRVRGVYVAGEVLEAPRVILAAGIWTRQIARNSGFDLPLKAFRTQVSAVVAPEPIDLPEMTDAARGIYCFSRRPRTVFFGYGTEIEGIDPDAYRQERDEAEEEAALARLAERIPILRRARPAGGWAGVCDISADVLPLIGAQGEIDGLYLNCGFAGYGISRGPGAGDALAAVIAGEEPGLDLGPYRADRHKGFEDFEIHFGGPWQVSVRSDQVGA</sequence>
<dbReference type="EMBL" id="AP025628">
    <property type="protein sequence ID" value="BDG62425.1"/>
    <property type="molecule type" value="Genomic_DNA"/>
</dbReference>
<dbReference type="PANTHER" id="PTHR13847">
    <property type="entry name" value="SARCOSINE DEHYDROGENASE-RELATED"/>
    <property type="match status" value="1"/>
</dbReference>